<evidence type="ECO:0000256" key="1">
    <source>
        <dbReference type="ARBA" id="ARBA00004123"/>
    </source>
</evidence>
<dbReference type="Proteomes" id="UP001141806">
    <property type="component" value="Unassembled WGS sequence"/>
</dbReference>
<dbReference type="GO" id="GO:0043565">
    <property type="term" value="F:sequence-specific DNA binding"/>
    <property type="evidence" value="ECO:0007669"/>
    <property type="project" value="InterPro"/>
</dbReference>
<dbReference type="EMBL" id="JAMYWD010000012">
    <property type="protein sequence ID" value="KAJ4953043.1"/>
    <property type="molecule type" value="Genomic_DNA"/>
</dbReference>
<dbReference type="InterPro" id="IPR036576">
    <property type="entry name" value="WRKY_dom_sf"/>
</dbReference>
<dbReference type="AlphaFoldDB" id="A0A9Q0JWP5"/>
<evidence type="ECO:0000256" key="5">
    <source>
        <dbReference type="ARBA" id="ARBA00023242"/>
    </source>
</evidence>
<keyword evidence="3" id="KW-0238">DNA-binding</keyword>
<dbReference type="InterPro" id="IPR044810">
    <property type="entry name" value="WRKY_plant"/>
</dbReference>
<keyword evidence="5" id="KW-0539">Nucleus</keyword>
<dbReference type="PANTHER" id="PTHR31429">
    <property type="entry name" value="WRKY TRANSCRIPTION FACTOR 36-RELATED"/>
    <property type="match status" value="1"/>
</dbReference>
<evidence type="ECO:0000256" key="2">
    <source>
        <dbReference type="ARBA" id="ARBA00023015"/>
    </source>
</evidence>
<protein>
    <recommendedName>
        <fullName evidence="7">WRKY domain-containing protein</fullName>
    </recommendedName>
</protein>
<feature type="domain" description="WRKY" evidence="7">
    <location>
        <begin position="162"/>
        <end position="228"/>
    </location>
</feature>
<evidence type="ECO:0000313" key="9">
    <source>
        <dbReference type="Proteomes" id="UP001141806"/>
    </source>
</evidence>
<feature type="region of interest" description="Disordered" evidence="6">
    <location>
        <begin position="113"/>
        <end position="141"/>
    </location>
</feature>
<reference evidence="8" key="1">
    <citation type="journal article" date="2023" name="Plant J.">
        <title>The genome of the king protea, Protea cynaroides.</title>
        <authorList>
            <person name="Chang J."/>
            <person name="Duong T.A."/>
            <person name="Schoeman C."/>
            <person name="Ma X."/>
            <person name="Roodt D."/>
            <person name="Barker N."/>
            <person name="Li Z."/>
            <person name="Van de Peer Y."/>
            <person name="Mizrachi E."/>
        </authorList>
    </citation>
    <scope>NUCLEOTIDE SEQUENCE</scope>
    <source>
        <tissue evidence="8">Young leaves</tissue>
    </source>
</reference>
<dbReference type="InterPro" id="IPR003657">
    <property type="entry name" value="WRKY_dom"/>
</dbReference>
<proteinExistence type="predicted"/>
<accession>A0A9Q0JWP5</accession>
<comment type="subcellular location">
    <subcellularLocation>
        <location evidence="1">Nucleus</location>
    </subcellularLocation>
</comment>
<dbReference type="SUPFAM" id="SSF118290">
    <property type="entry name" value="WRKY DNA-binding domain"/>
    <property type="match status" value="1"/>
</dbReference>
<gene>
    <name evidence="8" type="ORF">NE237_029875</name>
</gene>
<sequence length="326" mass="35933">MDSTWLELNTSSLNFDLNLSSYGVFNQTPTKECLEFQTEIVDSTRKLSVNEEESLLVEKLNGVIEENKKLGELLGVMCENYNSLKRQMMELVSKNNDQGLAALPFVESKKRKAESINNSNNNVNQGNSASSSTDEDDSCNKIQKEDIKTKISRVYVRTSATDTSLVVKDGYQWRKYGQKVTRDNPCPRAYFRCSFAPKCPVKKKVQRRAEDRSVLVATYEGEHNHPNTSQAETALGLNHGVTLAGSIPCSASINSSISSPTITLDLTQPGSYNDGKNSSPDVKSPALQHFLIEQMASSLTKDPSFTAAIAAAISGRFQQQAVAGKW</sequence>
<evidence type="ECO:0000256" key="3">
    <source>
        <dbReference type="ARBA" id="ARBA00023125"/>
    </source>
</evidence>
<keyword evidence="2" id="KW-0805">Transcription regulation</keyword>
<evidence type="ECO:0000259" key="7">
    <source>
        <dbReference type="PROSITE" id="PS50811"/>
    </source>
</evidence>
<comment type="caution">
    <text evidence="8">The sequence shown here is derived from an EMBL/GenBank/DDBJ whole genome shotgun (WGS) entry which is preliminary data.</text>
</comment>
<dbReference type="PROSITE" id="PS50811">
    <property type="entry name" value="WRKY"/>
    <property type="match status" value="1"/>
</dbReference>
<name>A0A9Q0JWP5_9MAGN</name>
<dbReference type="FunFam" id="2.20.25.80:FF:000008">
    <property type="entry name" value="WRKY transcription factor 40"/>
    <property type="match status" value="1"/>
</dbReference>
<dbReference type="Gene3D" id="2.20.25.80">
    <property type="entry name" value="WRKY domain"/>
    <property type="match status" value="1"/>
</dbReference>
<dbReference type="GO" id="GO:0003700">
    <property type="term" value="F:DNA-binding transcription factor activity"/>
    <property type="evidence" value="ECO:0007669"/>
    <property type="project" value="InterPro"/>
</dbReference>
<dbReference type="GO" id="GO:0051707">
    <property type="term" value="P:response to other organism"/>
    <property type="evidence" value="ECO:0007669"/>
    <property type="project" value="UniProtKB-ARBA"/>
</dbReference>
<evidence type="ECO:0000256" key="6">
    <source>
        <dbReference type="SAM" id="MobiDB-lite"/>
    </source>
</evidence>
<keyword evidence="4" id="KW-0804">Transcription</keyword>
<feature type="compositionally biased region" description="Low complexity" evidence="6">
    <location>
        <begin position="115"/>
        <end position="132"/>
    </location>
</feature>
<evidence type="ECO:0000256" key="4">
    <source>
        <dbReference type="ARBA" id="ARBA00023163"/>
    </source>
</evidence>
<keyword evidence="9" id="KW-1185">Reference proteome</keyword>
<dbReference type="GO" id="GO:0005634">
    <property type="term" value="C:nucleus"/>
    <property type="evidence" value="ECO:0007669"/>
    <property type="project" value="UniProtKB-SubCell"/>
</dbReference>
<dbReference type="Pfam" id="PF03106">
    <property type="entry name" value="WRKY"/>
    <property type="match status" value="1"/>
</dbReference>
<organism evidence="8 9">
    <name type="scientific">Protea cynaroides</name>
    <dbReference type="NCBI Taxonomy" id="273540"/>
    <lineage>
        <taxon>Eukaryota</taxon>
        <taxon>Viridiplantae</taxon>
        <taxon>Streptophyta</taxon>
        <taxon>Embryophyta</taxon>
        <taxon>Tracheophyta</taxon>
        <taxon>Spermatophyta</taxon>
        <taxon>Magnoliopsida</taxon>
        <taxon>Proteales</taxon>
        <taxon>Proteaceae</taxon>
        <taxon>Protea</taxon>
    </lineage>
</organism>
<dbReference type="SMART" id="SM00774">
    <property type="entry name" value="WRKY"/>
    <property type="match status" value="1"/>
</dbReference>
<evidence type="ECO:0000313" key="8">
    <source>
        <dbReference type="EMBL" id="KAJ4953043.1"/>
    </source>
</evidence>
<dbReference type="PANTHER" id="PTHR31429:SF3">
    <property type="entry name" value="WRKY TRANSCRIPTION FACTOR 40-RELATED"/>
    <property type="match status" value="1"/>
</dbReference>
<dbReference type="OrthoDB" id="1879341at2759"/>